<feature type="domain" description="Glycosyltransferase 2-like" evidence="2">
    <location>
        <begin position="4"/>
        <end position="114"/>
    </location>
</feature>
<dbReference type="InterPro" id="IPR001173">
    <property type="entry name" value="Glyco_trans_2-like"/>
</dbReference>
<keyword evidence="1" id="KW-0812">Transmembrane</keyword>
<dbReference type="SUPFAM" id="SSF53448">
    <property type="entry name" value="Nucleotide-diphospho-sugar transferases"/>
    <property type="match status" value="1"/>
</dbReference>
<dbReference type="GO" id="GO:0016740">
    <property type="term" value="F:transferase activity"/>
    <property type="evidence" value="ECO:0007669"/>
    <property type="project" value="UniProtKB-KW"/>
</dbReference>
<dbReference type="STRING" id="1403537.Q428_10525"/>
<protein>
    <submittedName>
        <fullName evidence="3">Glycosyl transferase family 2</fullName>
    </submittedName>
</protein>
<comment type="caution">
    <text evidence="3">The sequence shown here is derived from an EMBL/GenBank/DDBJ whole genome shotgun (WGS) entry which is preliminary data.</text>
</comment>
<dbReference type="Proteomes" id="UP000019681">
    <property type="component" value="Unassembled WGS sequence"/>
</dbReference>
<accession>A0A017RVJ2</accession>
<organism evidence="3 4">
    <name type="scientific">Fervidicella metallireducens AeB</name>
    <dbReference type="NCBI Taxonomy" id="1403537"/>
    <lineage>
        <taxon>Bacteria</taxon>
        <taxon>Bacillati</taxon>
        <taxon>Bacillota</taxon>
        <taxon>Clostridia</taxon>
        <taxon>Eubacteriales</taxon>
        <taxon>Clostridiaceae</taxon>
        <taxon>Fervidicella</taxon>
    </lineage>
</organism>
<dbReference type="InterPro" id="IPR029044">
    <property type="entry name" value="Nucleotide-diphossugar_trans"/>
</dbReference>
<reference evidence="3 4" key="1">
    <citation type="journal article" date="2014" name="Genome Announc.">
        <title>Draft Genome Sequence of Fervidicella metallireducens Strain AeBT, an Iron-Reducing Thermoanaerobe from the Great Artesian Basin.</title>
        <authorList>
            <person name="Patel B.K."/>
        </authorList>
    </citation>
    <scope>NUCLEOTIDE SEQUENCE [LARGE SCALE GENOMIC DNA]</scope>
    <source>
        <strain evidence="3 4">AeB</strain>
    </source>
</reference>
<dbReference type="Gene3D" id="3.90.550.10">
    <property type="entry name" value="Spore Coat Polysaccharide Biosynthesis Protein SpsA, Chain A"/>
    <property type="match status" value="1"/>
</dbReference>
<keyword evidence="1" id="KW-1133">Transmembrane helix</keyword>
<dbReference type="EMBL" id="AZQP01000033">
    <property type="protein sequence ID" value="EYE87925.1"/>
    <property type="molecule type" value="Genomic_DNA"/>
</dbReference>
<dbReference type="PANTHER" id="PTHR43179">
    <property type="entry name" value="RHAMNOSYLTRANSFERASE WBBL"/>
    <property type="match status" value="1"/>
</dbReference>
<dbReference type="CDD" id="cd04186">
    <property type="entry name" value="GT_2_like_c"/>
    <property type="match status" value="1"/>
</dbReference>
<feature type="transmembrane region" description="Helical" evidence="1">
    <location>
        <begin position="259"/>
        <end position="284"/>
    </location>
</feature>
<evidence type="ECO:0000313" key="3">
    <source>
        <dbReference type="EMBL" id="EYE87925.1"/>
    </source>
</evidence>
<dbReference type="PANTHER" id="PTHR43179:SF7">
    <property type="entry name" value="RHAMNOSYLTRANSFERASE WBBL"/>
    <property type="match status" value="1"/>
</dbReference>
<dbReference type="RefSeq" id="WP_035380557.1">
    <property type="nucleotide sequence ID" value="NZ_AZQP01000033.1"/>
</dbReference>
<keyword evidence="4" id="KW-1185">Reference proteome</keyword>
<evidence type="ECO:0000259" key="2">
    <source>
        <dbReference type="Pfam" id="PF00535"/>
    </source>
</evidence>
<evidence type="ECO:0000313" key="4">
    <source>
        <dbReference type="Proteomes" id="UP000019681"/>
    </source>
</evidence>
<keyword evidence="3" id="KW-0808">Transferase</keyword>
<dbReference type="Pfam" id="PF00535">
    <property type="entry name" value="Glycos_transf_2"/>
    <property type="match status" value="1"/>
</dbReference>
<evidence type="ECO:0000256" key="1">
    <source>
        <dbReference type="SAM" id="Phobius"/>
    </source>
</evidence>
<sequence>MEISIIIVNYKTKDLTKQTIKSVMDTTHNVQYEIILVDNASGDGSLEAIMEEYNDIAFIANTENVGFSKANNKAIKKSRGKYILLLNSDTKILDGCIEKCFKYMEEHEEIGALGPKIYLMNGELDHACKRGFPTPSASLCYMLKLDRIFAGKKKFGKYKMSYLPDDEINEVDSLTGAFMMVRKDVIEKVGMLDENFFMYGEDLDWCYRIKEAGYKVVYYPEAQMIHYKGQSSKKKRLKTIYEFHRAMYLFYNKHYYKKYSFVVTLLVYMGISIKLIIALFVNLFRKKC</sequence>
<name>A0A017RVJ2_9CLOT</name>
<keyword evidence="1" id="KW-0472">Membrane</keyword>
<dbReference type="OrthoDB" id="9813495at2"/>
<dbReference type="AlphaFoldDB" id="A0A017RVJ2"/>
<proteinExistence type="predicted"/>
<gene>
    <name evidence="3" type="ORF">Q428_10525</name>
</gene>